<evidence type="ECO:0000313" key="2">
    <source>
        <dbReference type="EMBL" id="KAL3405695.1"/>
    </source>
</evidence>
<reference evidence="2 3" key="1">
    <citation type="journal article" date="2024" name="bioRxiv">
        <title>A reference genome for Trichogramma kaykai: A tiny desert-dwelling parasitoid wasp with competing sex-ratio distorters.</title>
        <authorList>
            <person name="Culotta J."/>
            <person name="Lindsey A.R."/>
        </authorList>
    </citation>
    <scope>NUCLEOTIDE SEQUENCE [LARGE SCALE GENOMIC DNA]</scope>
    <source>
        <strain evidence="2 3">KSX58</strain>
    </source>
</reference>
<sequence>MARVRALIYRIQPPEPTTALKSREHAEKIAERERERGASSGQGDAFWTRSKKKMRRRFPCIYVTQRQELFSVV</sequence>
<gene>
    <name evidence="2" type="ORF">TKK_002052</name>
</gene>
<comment type="caution">
    <text evidence="2">The sequence shown here is derived from an EMBL/GenBank/DDBJ whole genome shotgun (WGS) entry which is preliminary data.</text>
</comment>
<feature type="region of interest" description="Disordered" evidence="1">
    <location>
        <begin position="15"/>
        <end position="48"/>
    </location>
</feature>
<proteinExistence type="predicted"/>
<accession>A0ABD2XKP6</accession>
<name>A0ABD2XKP6_9HYME</name>
<evidence type="ECO:0000256" key="1">
    <source>
        <dbReference type="SAM" id="MobiDB-lite"/>
    </source>
</evidence>
<dbReference type="EMBL" id="JBJJXI010000020">
    <property type="protein sequence ID" value="KAL3405695.1"/>
    <property type="molecule type" value="Genomic_DNA"/>
</dbReference>
<dbReference type="Proteomes" id="UP001627154">
    <property type="component" value="Unassembled WGS sequence"/>
</dbReference>
<dbReference type="AlphaFoldDB" id="A0ABD2XKP6"/>
<keyword evidence="3" id="KW-1185">Reference proteome</keyword>
<feature type="compositionally biased region" description="Basic and acidic residues" evidence="1">
    <location>
        <begin position="21"/>
        <end position="37"/>
    </location>
</feature>
<evidence type="ECO:0000313" key="3">
    <source>
        <dbReference type="Proteomes" id="UP001627154"/>
    </source>
</evidence>
<organism evidence="2 3">
    <name type="scientific">Trichogramma kaykai</name>
    <dbReference type="NCBI Taxonomy" id="54128"/>
    <lineage>
        <taxon>Eukaryota</taxon>
        <taxon>Metazoa</taxon>
        <taxon>Ecdysozoa</taxon>
        <taxon>Arthropoda</taxon>
        <taxon>Hexapoda</taxon>
        <taxon>Insecta</taxon>
        <taxon>Pterygota</taxon>
        <taxon>Neoptera</taxon>
        <taxon>Endopterygota</taxon>
        <taxon>Hymenoptera</taxon>
        <taxon>Apocrita</taxon>
        <taxon>Proctotrupomorpha</taxon>
        <taxon>Chalcidoidea</taxon>
        <taxon>Trichogrammatidae</taxon>
        <taxon>Trichogramma</taxon>
    </lineage>
</organism>
<protein>
    <submittedName>
        <fullName evidence="2">Uncharacterized protein</fullName>
    </submittedName>
</protein>